<evidence type="ECO:0000313" key="4">
    <source>
        <dbReference type="Proteomes" id="UP000092247"/>
    </source>
</evidence>
<dbReference type="SMART" id="SM00327">
    <property type="entry name" value="VWA"/>
    <property type="match status" value="1"/>
</dbReference>
<protein>
    <recommendedName>
        <fullName evidence="2">VWFA domain-containing protein</fullName>
    </recommendedName>
</protein>
<evidence type="ECO:0000256" key="1">
    <source>
        <dbReference type="SAM" id="MobiDB-lite"/>
    </source>
</evidence>
<dbReference type="InterPro" id="IPR036465">
    <property type="entry name" value="vWFA_dom_sf"/>
</dbReference>
<dbReference type="SUPFAM" id="SSF53300">
    <property type="entry name" value="vWA-like"/>
    <property type="match status" value="1"/>
</dbReference>
<dbReference type="AlphaFoldDB" id="A0A1B8HMM1"/>
<name>A0A1B8HMM1_9GAMM</name>
<dbReference type="RefSeq" id="WP_067421686.1">
    <property type="nucleotide sequence ID" value="NZ_LZEX01000003.1"/>
</dbReference>
<dbReference type="InterPro" id="IPR002035">
    <property type="entry name" value="VWF_A"/>
</dbReference>
<feature type="domain" description="VWFA" evidence="2">
    <location>
        <begin position="420"/>
        <end position="554"/>
    </location>
</feature>
<dbReference type="InterPro" id="IPR051928">
    <property type="entry name" value="NorD/CobT"/>
</dbReference>
<proteinExistence type="predicted"/>
<dbReference type="GeneID" id="79718837"/>
<dbReference type="PANTHER" id="PTHR41248:SF1">
    <property type="entry name" value="NORD PROTEIN"/>
    <property type="match status" value="1"/>
</dbReference>
<organism evidence="3 4">
    <name type="scientific">Morganella psychrotolerans</name>
    <dbReference type="NCBI Taxonomy" id="368603"/>
    <lineage>
        <taxon>Bacteria</taxon>
        <taxon>Pseudomonadati</taxon>
        <taxon>Pseudomonadota</taxon>
        <taxon>Gammaproteobacteria</taxon>
        <taxon>Enterobacterales</taxon>
        <taxon>Morganellaceae</taxon>
        <taxon>Morganella</taxon>
    </lineage>
</organism>
<reference evidence="3 4" key="1">
    <citation type="submission" date="2016-06" db="EMBL/GenBank/DDBJ databases">
        <authorList>
            <person name="Kjaerup R.B."/>
            <person name="Dalgaard T.S."/>
            <person name="Juul-Madsen H.R."/>
        </authorList>
    </citation>
    <scope>NUCLEOTIDE SEQUENCE [LARGE SCALE GENOMIC DNA]</scope>
    <source>
        <strain evidence="3 4">GCSL-Mp3</strain>
    </source>
</reference>
<dbReference type="EMBL" id="LZEX01000003">
    <property type="protein sequence ID" value="OBU10511.1"/>
    <property type="molecule type" value="Genomic_DNA"/>
</dbReference>
<evidence type="ECO:0000313" key="3">
    <source>
        <dbReference type="EMBL" id="OBU10511.1"/>
    </source>
</evidence>
<dbReference type="PROSITE" id="PS50234">
    <property type="entry name" value="VWFA"/>
    <property type="match status" value="1"/>
</dbReference>
<dbReference type="PANTHER" id="PTHR41248">
    <property type="entry name" value="NORD PROTEIN"/>
    <property type="match status" value="1"/>
</dbReference>
<sequence length="592" mass="63129">MGIYNSLPVVACALSDQFGVNVTVGGSTAYASQQGNSFTINIPFYQDAEKLSDVLLGYLVHEAAHVKYTEFPILVDGIPARAKQGYNPSVLHQLVNITEDLRIERAIGRRFPGVPSFLKALNHFVFNEDTQPTDDPAVAFINGLLLCGFKRYHALNIPVEQAQADFIRLFGQNMFDTAMDILGLAINAPSIADCLDISCRLYDLAVDAFNDNQQDQQDLPPEAGGDSQSEPNSDNSQPGDDSDSSNSSADADGDSSDGQPSQDSSSQPGNKPENGNNTASGSDASTSASSSPTSSKSGHSDPFANITDDDLNEVIKGAGERLNDCIKDNVSPSERTPAATPFGIAPAKRHATTEVSVLRGVQAASGLRQSMHGLLQGMQQTRRTHKETGRVMDTRRLTSALLGETKLFRHKSKAVEFNSAFTVLLDSSSSLGSDMVEAEAAVVSLLFALDGIKGVTTSAYHFPHATTNNVGLLKAREQSFRAAVNAKQFGISSNGCTPLEQALWPAFSDLLNARADRHVMVVVTDGKPDNSEPVIQMVKDAKKEGVIVIGIGFGCAKASLMTSLFDDTGVAVGSVTALRGKLLEVTRKALTR</sequence>
<feature type="compositionally biased region" description="Low complexity" evidence="1">
    <location>
        <begin position="231"/>
        <end position="270"/>
    </location>
</feature>
<feature type="compositionally biased region" description="Low complexity" evidence="1">
    <location>
        <begin position="280"/>
        <end position="302"/>
    </location>
</feature>
<dbReference type="Gene3D" id="3.40.50.410">
    <property type="entry name" value="von Willebrand factor, type A domain"/>
    <property type="match status" value="1"/>
</dbReference>
<dbReference type="Proteomes" id="UP000092247">
    <property type="component" value="Unassembled WGS sequence"/>
</dbReference>
<comment type="caution">
    <text evidence="3">The sequence shown here is derived from an EMBL/GenBank/DDBJ whole genome shotgun (WGS) entry which is preliminary data.</text>
</comment>
<feature type="region of interest" description="Disordered" evidence="1">
    <location>
        <begin position="213"/>
        <end position="307"/>
    </location>
</feature>
<accession>A0A1B8HMM1</accession>
<evidence type="ECO:0000259" key="2">
    <source>
        <dbReference type="PROSITE" id="PS50234"/>
    </source>
</evidence>
<dbReference type="Pfam" id="PF00092">
    <property type="entry name" value="VWA"/>
    <property type="match status" value="1"/>
</dbReference>
<gene>
    <name evidence="3" type="ORF">AYY17_15285</name>
</gene>